<dbReference type="Pfam" id="PF00551">
    <property type="entry name" value="Formyl_trans_N"/>
    <property type="match status" value="1"/>
</dbReference>
<evidence type="ECO:0000259" key="7">
    <source>
        <dbReference type="Pfam" id="PF00551"/>
    </source>
</evidence>
<comment type="catalytic activity">
    <reaction evidence="5 6">
        <text>N(1)-(5-phospho-beta-D-ribosyl)glycinamide + (6R)-10-formyltetrahydrofolate = N(2)-formyl-N(1)-(5-phospho-beta-D-ribosyl)glycinamide + (6S)-5,6,7,8-tetrahydrofolate + H(+)</text>
        <dbReference type="Rhea" id="RHEA:15053"/>
        <dbReference type="ChEBI" id="CHEBI:15378"/>
        <dbReference type="ChEBI" id="CHEBI:57453"/>
        <dbReference type="ChEBI" id="CHEBI:143788"/>
        <dbReference type="ChEBI" id="CHEBI:147286"/>
        <dbReference type="ChEBI" id="CHEBI:195366"/>
        <dbReference type="EC" id="2.1.2.2"/>
    </reaction>
</comment>
<dbReference type="GO" id="GO:0005829">
    <property type="term" value="C:cytosol"/>
    <property type="evidence" value="ECO:0007669"/>
    <property type="project" value="TreeGrafter"/>
</dbReference>
<dbReference type="InterPro" id="IPR004607">
    <property type="entry name" value="GART"/>
</dbReference>
<proteinExistence type="inferred from homology"/>
<evidence type="ECO:0000313" key="9">
    <source>
        <dbReference type="Proteomes" id="UP000034207"/>
    </source>
</evidence>
<evidence type="ECO:0000313" key="8">
    <source>
        <dbReference type="EMBL" id="KKQ93982.1"/>
    </source>
</evidence>
<dbReference type="PATRIC" id="fig|1618345.3.peg.814"/>
<name>A0A0G0LSH0_UNCC2</name>
<comment type="pathway">
    <text evidence="1 6">Purine metabolism; IMP biosynthesis via de novo pathway; N(2)-formyl-N(1)-(5-phospho-D-ribosyl)glycinamide from N(1)-(5-phospho-D-ribosyl)glycinamide (10-formyl THF route): step 1/1.</text>
</comment>
<reference evidence="8 9" key="1">
    <citation type="journal article" date="2015" name="Nature">
        <title>rRNA introns, odd ribosomes, and small enigmatic genomes across a large radiation of phyla.</title>
        <authorList>
            <person name="Brown C.T."/>
            <person name="Hug L.A."/>
            <person name="Thomas B.C."/>
            <person name="Sharon I."/>
            <person name="Castelle C.J."/>
            <person name="Singh A."/>
            <person name="Wilkins M.J."/>
            <person name="Williams K.H."/>
            <person name="Banfield J.F."/>
        </authorList>
    </citation>
    <scope>NUCLEOTIDE SEQUENCE [LARGE SCALE GENOMIC DNA]</scope>
</reference>
<evidence type="ECO:0000256" key="1">
    <source>
        <dbReference type="ARBA" id="ARBA00005054"/>
    </source>
</evidence>
<feature type="binding site" evidence="6">
    <location>
        <position position="67"/>
    </location>
    <ligand>
        <name>(6R)-10-formyltetrahydrofolate</name>
        <dbReference type="ChEBI" id="CHEBI:195366"/>
    </ligand>
</feature>
<feature type="binding site" evidence="6">
    <location>
        <begin position="14"/>
        <end position="16"/>
    </location>
    <ligand>
        <name>N(1)-(5-phospho-beta-D-ribosyl)glycinamide</name>
        <dbReference type="ChEBI" id="CHEBI:143788"/>
    </ligand>
</feature>
<evidence type="ECO:0000256" key="2">
    <source>
        <dbReference type="ARBA" id="ARBA00022679"/>
    </source>
</evidence>
<feature type="binding site" evidence="6">
    <location>
        <position position="109"/>
    </location>
    <ligand>
        <name>(6R)-10-formyltetrahydrofolate</name>
        <dbReference type="ChEBI" id="CHEBI:195366"/>
    </ligand>
</feature>
<dbReference type="CDD" id="cd08645">
    <property type="entry name" value="FMT_core_GART"/>
    <property type="match status" value="1"/>
</dbReference>
<feature type="domain" description="Formyl transferase N-terminal" evidence="7">
    <location>
        <begin position="6"/>
        <end position="184"/>
    </location>
</feature>
<accession>A0A0G0LSH0</accession>
<dbReference type="EC" id="2.1.2.2" evidence="6"/>
<evidence type="ECO:0000256" key="4">
    <source>
        <dbReference type="ARBA" id="ARBA00038440"/>
    </source>
</evidence>
<dbReference type="GO" id="GO:0006189">
    <property type="term" value="P:'de novo' IMP biosynthetic process"/>
    <property type="evidence" value="ECO:0007669"/>
    <property type="project" value="UniProtKB-UniRule"/>
</dbReference>
<evidence type="ECO:0000256" key="3">
    <source>
        <dbReference type="ARBA" id="ARBA00022755"/>
    </source>
</evidence>
<keyword evidence="2 6" id="KW-0808">Transferase</keyword>
<dbReference type="AlphaFoldDB" id="A0A0G0LSH0"/>
<dbReference type="PROSITE" id="PS00373">
    <property type="entry name" value="GART"/>
    <property type="match status" value="1"/>
</dbReference>
<dbReference type="PANTHER" id="PTHR43369:SF2">
    <property type="entry name" value="PHOSPHORIBOSYLGLYCINAMIDE FORMYLTRANSFERASE"/>
    <property type="match status" value="1"/>
</dbReference>
<sequence length="203" mass="22564">MKLPKLGVLISGSGSNLQVIIDQCASVELPAEVVVVISSRNDAYGLKRANRHGIRAFDLSRNLFSSKSNYNLTILRILQECKVDLVIMAGYMRLLGAEVLDAYVNRIMNLHPAMLPSFPGAHGIRDALEYGAKWTGVTVHFADADYDTGPIILQEPVEILSDDTEDTLAERIHEVEHRLLPQAIKLYCEGKLRVVGRRVIIKD</sequence>
<dbReference type="InterPro" id="IPR036477">
    <property type="entry name" value="Formyl_transf_N_sf"/>
</dbReference>
<protein>
    <recommendedName>
        <fullName evidence="6">Phosphoribosylglycinamide formyltransferase</fullName>
        <ecNumber evidence="6">2.1.2.2</ecNumber>
    </recommendedName>
    <alternativeName>
        <fullName evidence="6">5'-phosphoribosylglycinamide transformylase</fullName>
    </alternativeName>
    <alternativeName>
        <fullName evidence="6">GAR transformylase</fullName>
        <shortName evidence="6">GART</shortName>
    </alternativeName>
</protein>
<comment type="function">
    <text evidence="6">Catalyzes the transfer of a formyl group from 10-formyltetrahydrofolate to 5-phospho-ribosyl-glycinamide (GAR), producing 5-phospho-ribosyl-N-formylglycinamide (FGAR) and tetrahydrofolate.</text>
</comment>
<dbReference type="InterPro" id="IPR002376">
    <property type="entry name" value="Formyl_transf_N"/>
</dbReference>
<evidence type="ECO:0000256" key="5">
    <source>
        <dbReference type="ARBA" id="ARBA00047664"/>
    </source>
</evidence>
<dbReference type="HAMAP" id="MF_01930">
    <property type="entry name" value="PurN"/>
    <property type="match status" value="1"/>
</dbReference>
<dbReference type="Gene3D" id="3.40.50.170">
    <property type="entry name" value="Formyl transferase, N-terminal domain"/>
    <property type="match status" value="1"/>
</dbReference>
<dbReference type="Proteomes" id="UP000034207">
    <property type="component" value="Unassembled WGS sequence"/>
</dbReference>
<dbReference type="EMBL" id="LBVV01000013">
    <property type="protein sequence ID" value="KKQ93982.1"/>
    <property type="molecule type" value="Genomic_DNA"/>
</dbReference>
<dbReference type="UniPathway" id="UPA00074">
    <property type="reaction ID" value="UER00126"/>
</dbReference>
<feature type="binding site" evidence="6">
    <location>
        <begin position="92"/>
        <end position="95"/>
    </location>
    <ligand>
        <name>(6R)-10-formyltetrahydrofolate</name>
        <dbReference type="ChEBI" id="CHEBI:195366"/>
    </ligand>
</feature>
<keyword evidence="3 6" id="KW-0658">Purine biosynthesis</keyword>
<dbReference type="GO" id="GO:0004644">
    <property type="term" value="F:phosphoribosylglycinamide formyltransferase activity"/>
    <property type="evidence" value="ECO:0007669"/>
    <property type="project" value="UniProtKB-UniRule"/>
</dbReference>
<dbReference type="FunFam" id="3.40.50.170:FF:000008">
    <property type="entry name" value="Phosphoribosylglycinamide formyltransferase"/>
    <property type="match status" value="1"/>
</dbReference>
<dbReference type="InterPro" id="IPR001555">
    <property type="entry name" value="GART_AS"/>
</dbReference>
<comment type="caution">
    <text evidence="8">The sequence shown here is derived from an EMBL/GenBank/DDBJ whole genome shotgun (WGS) entry which is preliminary data.</text>
</comment>
<dbReference type="NCBIfam" id="TIGR00639">
    <property type="entry name" value="PurN"/>
    <property type="match status" value="1"/>
</dbReference>
<feature type="active site" description="Proton donor" evidence="6">
    <location>
        <position position="111"/>
    </location>
</feature>
<feature type="site" description="Raises pKa of active site His" evidence="6">
    <location>
        <position position="147"/>
    </location>
</feature>
<dbReference type="SUPFAM" id="SSF53328">
    <property type="entry name" value="Formyltransferase"/>
    <property type="match status" value="1"/>
</dbReference>
<dbReference type="STRING" id="1618345.UT18_C0013G0029"/>
<dbReference type="PANTHER" id="PTHR43369">
    <property type="entry name" value="PHOSPHORIBOSYLGLYCINAMIDE FORMYLTRANSFERASE"/>
    <property type="match status" value="1"/>
</dbReference>
<organism evidence="8 9">
    <name type="scientific">candidate division CPR2 bacterium GW2011_GWC2_39_10</name>
    <dbReference type="NCBI Taxonomy" id="1618345"/>
    <lineage>
        <taxon>Bacteria</taxon>
        <taxon>Bacteria division CPR2</taxon>
    </lineage>
</organism>
<evidence type="ECO:0000256" key="6">
    <source>
        <dbReference type="HAMAP-Rule" id="MF_01930"/>
    </source>
</evidence>
<gene>
    <name evidence="6" type="primary">purN</name>
    <name evidence="8" type="ORF">UT18_C0013G0029</name>
</gene>
<comment type="similarity">
    <text evidence="4 6">Belongs to the GART family.</text>
</comment>